<dbReference type="InterPro" id="IPR036890">
    <property type="entry name" value="HATPase_C_sf"/>
</dbReference>
<dbReference type="AlphaFoldDB" id="A0A1I7GMF9"/>
<gene>
    <name evidence="16" type="ORF">SAMN05216508_10813</name>
</gene>
<evidence type="ECO:0000313" key="17">
    <source>
        <dbReference type="Proteomes" id="UP000198817"/>
    </source>
</evidence>
<dbReference type="Pfam" id="PF00512">
    <property type="entry name" value="HisKA"/>
    <property type="match status" value="1"/>
</dbReference>
<dbReference type="PANTHER" id="PTHR43711:SF1">
    <property type="entry name" value="HISTIDINE KINASE 1"/>
    <property type="match status" value="1"/>
</dbReference>
<dbReference type="EMBL" id="FPBT01000008">
    <property type="protein sequence ID" value="SFU49692.1"/>
    <property type="molecule type" value="Genomic_DNA"/>
</dbReference>
<dbReference type="PRINTS" id="PR00344">
    <property type="entry name" value="BCTRLSENSOR"/>
</dbReference>
<dbReference type="InterPro" id="IPR003660">
    <property type="entry name" value="HAMP_dom"/>
</dbReference>
<feature type="domain" description="HAMP" evidence="15">
    <location>
        <begin position="227"/>
        <end position="279"/>
    </location>
</feature>
<dbReference type="GO" id="GO:0005886">
    <property type="term" value="C:plasma membrane"/>
    <property type="evidence" value="ECO:0007669"/>
    <property type="project" value="UniProtKB-SubCell"/>
</dbReference>
<dbReference type="CDD" id="cd00082">
    <property type="entry name" value="HisKA"/>
    <property type="match status" value="1"/>
</dbReference>
<feature type="transmembrane region" description="Helical" evidence="13">
    <location>
        <begin position="12"/>
        <end position="37"/>
    </location>
</feature>
<dbReference type="SUPFAM" id="SSF158472">
    <property type="entry name" value="HAMP domain-like"/>
    <property type="match status" value="1"/>
</dbReference>
<keyword evidence="8 16" id="KW-0418">Kinase</keyword>
<dbReference type="InterPro" id="IPR003594">
    <property type="entry name" value="HATPase_dom"/>
</dbReference>
<evidence type="ECO:0000256" key="12">
    <source>
        <dbReference type="SAM" id="MobiDB-lite"/>
    </source>
</evidence>
<comment type="catalytic activity">
    <reaction evidence="1">
        <text>ATP + protein L-histidine = ADP + protein N-phospho-L-histidine.</text>
        <dbReference type="EC" id="2.7.13.3"/>
    </reaction>
</comment>
<evidence type="ECO:0000259" key="14">
    <source>
        <dbReference type="PROSITE" id="PS50109"/>
    </source>
</evidence>
<protein>
    <recommendedName>
        <fullName evidence="3">histidine kinase</fullName>
        <ecNumber evidence="3">2.7.13.3</ecNumber>
    </recommendedName>
</protein>
<evidence type="ECO:0000256" key="8">
    <source>
        <dbReference type="ARBA" id="ARBA00022777"/>
    </source>
</evidence>
<reference evidence="16 17" key="1">
    <citation type="submission" date="2016-10" db="EMBL/GenBank/DDBJ databases">
        <authorList>
            <person name="de Groot N.N."/>
        </authorList>
    </citation>
    <scope>NUCLEOTIDE SEQUENCE [LARGE SCALE GENOMIC DNA]</scope>
    <source>
        <strain evidence="16 17">KHGC13</strain>
    </source>
</reference>
<evidence type="ECO:0000256" key="1">
    <source>
        <dbReference type="ARBA" id="ARBA00000085"/>
    </source>
</evidence>
<dbReference type="RefSeq" id="WP_177207396.1">
    <property type="nucleotide sequence ID" value="NZ_FOWF01000008.1"/>
</dbReference>
<evidence type="ECO:0000256" key="10">
    <source>
        <dbReference type="ARBA" id="ARBA00023012"/>
    </source>
</evidence>
<dbReference type="Pfam" id="PF02518">
    <property type="entry name" value="HATPase_c"/>
    <property type="match status" value="1"/>
</dbReference>
<keyword evidence="13" id="KW-0812">Transmembrane</keyword>
<keyword evidence="9" id="KW-0067">ATP-binding</keyword>
<comment type="subcellular location">
    <subcellularLocation>
        <location evidence="2">Cell membrane</location>
    </subcellularLocation>
</comment>
<keyword evidence="5" id="KW-0597">Phosphoprotein</keyword>
<name>A0A1I7GMF9_9FIRM</name>
<evidence type="ECO:0000256" key="13">
    <source>
        <dbReference type="SAM" id="Phobius"/>
    </source>
</evidence>
<feature type="transmembrane region" description="Helical" evidence="13">
    <location>
        <begin position="207"/>
        <end position="225"/>
    </location>
</feature>
<feature type="domain" description="Histidine kinase" evidence="14">
    <location>
        <begin position="287"/>
        <end position="505"/>
    </location>
</feature>
<dbReference type="InterPro" id="IPR003661">
    <property type="entry name" value="HisK_dim/P_dom"/>
</dbReference>
<keyword evidence="6" id="KW-0808">Transferase</keyword>
<dbReference type="GO" id="GO:0000155">
    <property type="term" value="F:phosphorelay sensor kinase activity"/>
    <property type="evidence" value="ECO:0007669"/>
    <property type="project" value="InterPro"/>
</dbReference>
<keyword evidence="11 13" id="KW-0472">Membrane</keyword>
<evidence type="ECO:0000256" key="7">
    <source>
        <dbReference type="ARBA" id="ARBA00022741"/>
    </source>
</evidence>
<keyword evidence="10" id="KW-0902">Two-component regulatory system</keyword>
<dbReference type="InterPro" id="IPR005467">
    <property type="entry name" value="His_kinase_dom"/>
</dbReference>
<dbReference type="PROSITE" id="PS50109">
    <property type="entry name" value="HIS_KIN"/>
    <property type="match status" value="1"/>
</dbReference>
<evidence type="ECO:0000256" key="4">
    <source>
        <dbReference type="ARBA" id="ARBA00022475"/>
    </source>
</evidence>
<keyword evidence="7" id="KW-0547">Nucleotide-binding</keyword>
<keyword evidence="13" id="KW-1133">Transmembrane helix</keyword>
<keyword evidence="4" id="KW-1003">Cell membrane</keyword>
<dbReference type="FunFam" id="3.30.565.10:FF:000006">
    <property type="entry name" value="Sensor histidine kinase WalK"/>
    <property type="match status" value="1"/>
</dbReference>
<dbReference type="SMART" id="SM00388">
    <property type="entry name" value="HisKA"/>
    <property type="match status" value="1"/>
</dbReference>
<dbReference type="EC" id="2.7.13.3" evidence="3"/>
<dbReference type="Proteomes" id="UP000198817">
    <property type="component" value="Unassembled WGS sequence"/>
</dbReference>
<dbReference type="PANTHER" id="PTHR43711">
    <property type="entry name" value="TWO-COMPONENT HISTIDINE KINASE"/>
    <property type="match status" value="1"/>
</dbReference>
<dbReference type="GO" id="GO:0005524">
    <property type="term" value="F:ATP binding"/>
    <property type="evidence" value="ECO:0007669"/>
    <property type="project" value="UniProtKB-KW"/>
</dbReference>
<feature type="compositionally biased region" description="Basic and acidic residues" evidence="12">
    <location>
        <begin position="530"/>
        <end position="540"/>
    </location>
</feature>
<evidence type="ECO:0000256" key="11">
    <source>
        <dbReference type="ARBA" id="ARBA00023136"/>
    </source>
</evidence>
<evidence type="ECO:0000313" key="16">
    <source>
        <dbReference type="EMBL" id="SFU49692.1"/>
    </source>
</evidence>
<dbReference type="Pfam" id="PF00672">
    <property type="entry name" value="HAMP"/>
    <property type="match status" value="1"/>
</dbReference>
<sequence length="540" mass="60904">MKKKFDRHSISTRLWACFILFAALLLAMIWVLQIFFVNNYYEKMKMKETARLANRITEKYQNSGYSLDKLDDIITDISNDYDMSVYIRNGDDLPVTNSDGNVVGRTAALWDTRTQQELLILHQQLLTSHFNSTNRLVIHRDDTKTLEYACYLKNRGAGRPGTGSAGGAGGTSGTSQDRINGDDVYIMYIISPLYPVNSTIAILRHQLIYITTIAILLAVLMGAMLSRRVSQPIRDITEAAAEMGKGNYSVKFRGGHYSEVDELAETLTMASSEMEKTGQYQQDLIANVSHDLKTPLTMIKSYAEMIRDLSGDNPEKRNKHLSVIIDESDRLNTLVNDMLTLSRMQSKRMVLINVPFDMNRVVSSVLEHYEIMEEQEGYHIEVSMPKTPLFVNGDEAKIKQVINNLMTNAVKYCGEDKVIKVTVKRQNRKAYVSVEDHGMGIAPEELPHVWDKYYKSSTHHVRPTEGTGLGLSIVKEILNMHRADFDVKSTVGKGSTFWFALPLMKNPPKPMIPGAAPSSRGKRKFVRTSAKKEAPDARSN</sequence>
<dbReference type="Gene3D" id="1.10.287.130">
    <property type="match status" value="1"/>
</dbReference>
<dbReference type="SUPFAM" id="SSF47384">
    <property type="entry name" value="Homodimeric domain of signal transducing histidine kinase"/>
    <property type="match status" value="1"/>
</dbReference>
<proteinExistence type="predicted"/>
<evidence type="ECO:0000256" key="9">
    <source>
        <dbReference type="ARBA" id="ARBA00022840"/>
    </source>
</evidence>
<dbReference type="SMART" id="SM00387">
    <property type="entry name" value="HATPase_c"/>
    <property type="match status" value="1"/>
</dbReference>
<dbReference type="PROSITE" id="PS50885">
    <property type="entry name" value="HAMP"/>
    <property type="match status" value="1"/>
</dbReference>
<dbReference type="Gene3D" id="3.30.565.10">
    <property type="entry name" value="Histidine kinase-like ATPase, C-terminal domain"/>
    <property type="match status" value="1"/>
</dbReference>
<keyword evidence="17" id="KW-1185">Reference proteome</keyword>
<feature type="region of interest" description="Disordered" evidence="12">
    <location>
        <begin position="510"/>
        <end position="540"/>
    </location>
</feature>
<evidence type="ECO:0000256" key="5">
    <source>
        <dbReference type="ARBA" id="ARBA00022553"/>
    </source>
</evidence>
<dbReference type="STRING" id="155865.SAMN05216515_10855"/>
<evidence type="ECO:0000259" key="15">
    <source>
        <dbReference type="PROSITE" id="PS50885"/>
    </source>
</evidence>
<organism evidence="16 17">
    <name type="scientific">Eubacterium pyruvativorans</name>
    <dbReference type="NCBI Taxonomy" id="155865"/>
    <lineage>
        <taxon>Bacteria</taxon>
        <taxon>Bacillati</taxon>
        <taxon>Bacillota</taxon>
        <taxon>Clostridia</taxon>
        <taxon>Eubacteriales</taxon>
        <taxon>Eubacteriaceae</taxon>
        <taxon>Eubacterium</taxon>
    </lineage>
</organism>
<dbReference type="InterPro" id="IPR004358">
    <property type="entry name" value="Sig_transdc_His_kin-like_C"/>
</dbReference>
<dbReference type="SUPFAM" id="SSF55874">
    <property type="entry name" value="ATPase domain of HSP90 chaperone/DNA topoisomerase II/histidine kinase"/>
    <property type="match status" value="1"/>
</dbReference>
<dbReference type="InterPro" id="IPR050736">
    <property type="entry name" value="Sensor_HK_Regulatory"/>
</dbReference>
<dbReference type="Gene3D" id="6.10.340.10">
    <property type="match status" value="1"/>
</dbReference>
<dbReference type="FunFam" id="1.10.287.130:FF:000008">
    <property type="entry name" value="Two-component sensor histidine kinase"/>
    <property type="match status" value="1"/>
</dbReference>
<evidence type="ECO:0000256" key="3">
    <source>
        <dbReference type="ARBA" id="ARBA00012438"/>
    </source>
</evidence>
<evidence type="ECO:0000256" key="2">
    <source>
        <dbReference type="ARBA" id="ARBA00004236"/>
    </source>
</evidence>
<accession>A0A1I7GMF9</accession>
<dbReference type="InterPro" id="IPR036097">
    <property type="entry name" value="HisK_dim/P_sf"/>
</dbReference>
<dbReference type="CDD" id="cd06225">
    <property type="entry name" value="HAMP"/>
    <property type="match status" value="1"/>
</dbReference>
<evidence type="ECO:0000256" key="6">
    <source>
        <dbReference type="ARBA" id="ARBA00022679"/>
    </source>
</evidence>